<feature type="region of interest" description="Disordered" evidence="6">
    <location>
        <begin position="282"/>
        <end position="305"/>
    </location>
</feature>
<dbReference type="VEuPathDB" id="FungiDB:BTJ68_14414"/>
<evidence type="ECO:0000256" key="6">
    <source>
        <dbReference type="SAM" id="MobiDB-lite"/>
    </source>
</evidence>
<feature type="transmembrane region" description="Helical" evidence="7">
    <location>
        <begin position="172"/>
        <end position="193"/>
    </location>
</feature>
<evidence type="ECO:0000256" key="3">
    <source>
        <dbReference type="ARBA" id="ARBA00022989"/>
    </source>
</evidence>
<feature type="transmembrane region" description="Helical" evidence="7">
    <location>
        <begin position="12"/>
        <end position="33"/>
    </location>
</feature>
<feature type="domain" description="Rhodopsin" evidence="8">
    <location>
        <begin position="29"/>
        <end position="268"/>
    </location>
</feature>
<keyword evidence="3 7" id="KW-1133">Transmembrane helix</keyword>
<protein>
    <recommendedName>
        <fullName evidence="8">Rhodopsin domain-containing protein</fullName>
    </recommendedName>
</protein>
<dbReference type="EMBL" id="MUNK01000335">
    <property type="protein sequence ID" value="OTA22884.1"/>
    <property type="molecule type" value="Genomic_DNA"/>
</dbReference>
<dbReference type="OrthoDB" id="444631at2759"/>
<feature type="compositionally biased region" description="Basic and acidic residues" evidence="6">
    <location>
        <begin position="367"/>
        <end position="376"/>
    </location>
</feature>
<evidence type="ECO:0000259" key="8">
    <source>
        <dbReference type="Pfam" id="PF20684"/>
    </source>
</evidence>
<dbReference type="PANTHER" id="PTHR33048:SF47">
    <property type="entry name" value="INTEGRAL MEMBRANE PROTEIN-RELATED"/>
    <property type="match status" value="1"/>
</dbReference>
<dbReference type="Proteomes" id="UP000194280">
    <property type="component" value="Unassembled WGS sequence"/>
</dbReference>
<reference evidence="9 10" key="1">
    <citation type="submission" date="2017-01" db="EMBL/GenBank/DDBJ databases">
        <title>The recent genome duplication of the halophilic yeast Hortaea werneckii: insights from long-read sequencing.</title>
        <authorList>
            <person name="Sinha S."/>
            <person name="Flibotte S."/>
            <person name="Neira M."/>
            <person name="Lenassi M."/>
            <person name="Gostincar C."/>
            <person name="Stajich J.E."/>
            <person name="Nislow C.E."/>
        </authorList>
    </citation>
    <scope>NUCLEOTIDE SEQUENCE [LARGE SCALE GENOMIC DNA]</scope>
    <source>
        <strain evidence="9 10">EXF-2000</strain>
    </source>
</reference>
<dbReference type="InParanoid" id="A0A1Z5SPX3"/>
<evidence type="ECO:0000256" key="2">
    <source>
        <dbReference type="ARBA" id="ARBA00022692"/>
    </source>
</evidence>
<feature type="compositionally biased region" description="Polar residues" evidence="6">
    <location>
        <begin position="356"/>
        <end position="365"/>
    </location>
</feature>
<dbReference type="PANTHER" id="PTHR33048">
    <property type="entry name" value="PTH11-LIKE INTEGRAL MEMBRANE PROTEIN (AFU_ORTHOLOGUE AFUA_5G11245)"/>
    <property type="match status" value="1"/>
</dbReference>
<evidence type="ECO:0000313" key="10">
    <source>
        <dbReference type="Proteomes" id="UP000194280"/>
    </source>
</evidence>
<comment type="subcellular location">
    <subcellularLocation>
        <location evidence="1">Membrane</location>
        <topology evidence="1">Multi-pass membrane protein</topology>
    </subcellularLocation>
</comment>
<feature type="transmembrane region" description="Helical" evidence="7">
    <location>
        <begin position="246"/>
        <end position="264"/>
    </location>
</feature>
<dbReference type="InterPro" id="IPR049326">
    <property type="entry name" value="Rhodopsin_dom_fungi"/>
</dbReference>
<evidence type="ECO:0000256" key="1">
    <source>
        <dbReference type="ARBA" id="ARBA00004141"/>
    </source>
</evidence>
<proteinExistence type="inferred from homology"/>
<keyword evidence="4 7" id="KW-0472">Membrane</keyword>
<keyword evidence="10" id="KW-1185">Reference proteome</keyword>
<feature type="transmembrane region" description="Helical" evidence="7">
    <location>
        <begin position="205"/>
        <end position="226"/>
    </location>
</feature>
<evidence type="ECO:0000256" key="4">
    <source>
        <dbReference type="ARBA" id="ARBA00023136"/>
    </source>
</evidence>
<keyword evidence="2 7" id="KW-0812">Transmembrane</keyword>
<feature type="region of interest" description="Disordered" evidence="6">
    <location>
        <begin position="348"/>
        <end position="376"/>
    </location>
</feature>
<dbReference type="GO" id="GO:0016020">
    <property type="term" value="C:membrane"/>
    <property type="evidence" value="ECO:0007669"/>
    <property type="project" value="UniProtKB-SubCell"/>
</dbReference>
<sequence length="376" mass="41275">MGVSGYASPESVIGVTITFLTIAVLAVALRLWTRFFIVRHPGLDDLFISGAVLCTIGLAICTCVEVKIAIGRHIWTLSREEGIAGNKALYASIAIYNIGLLCTKWSILIQYLRIFPQKAFRVACYVMLAVCLIYASWCFWNALFFCSPVKAFWDQSIVAAGKGTCFDREAVWFANAGINIVTDCIIAALPIPMLNKLNISKRQKIALMVIFALGGFTCIISVLRLVSVYAVTHTDDPTYNNGRTALWSALEINIAIICSCIPTLKSIATRFFPRIFSTHAQSHGTPPYGQSYGSGRAQHSDPGKRLQGSFSAFQRPIIGRGSGNADIHLDQFGGGSRRDIKVVTAVDQEVEERSAESSSTRNLVDTESLRRTSEER</sequence>
<feature type="transmembrane region" description="Helical" evidence="7">
    <location>
        <begin position="119"/>
        <end position="143"/>
    </location>
</feature>
<comment type="similarity">
    <text evidence="5">Belongs to the SAT4 family.</text>
</comment>
<dbReference type="InterPro" id="IPR052337">
    <property type="entry name" value="SAT4-like"/>
</dbReference>
<dbReference type="STRING" id="1157616.A0A1Z5SPX3"/>
<name>A0A1Z5SPX3_HORWE</name>
<gene>
    <name evidence="9" type="ORF">BTJ68_14414</name>
</gene>
<organism evidence="9 10">
    <name type="scientific">Hortaea werneckii EXF-2000</name>
    <dbReference type="NCBI Taxonomy" id="1157616"/>
    <lineage>
        <taxon>Eukaryota</taxon>
        <taxon>Fungi</taxon>
        <taxon>Dikarya</taxon>
        <taxon>Ascomycota</taxon>
        <taxon>Pezizomycotina</taxon>
        <taxon>Dothideomycetes</taxon>
        <taxon>Dothideomycetidae</taxon>
        <taxon>Mycosphaerellales</taxon>
        <taxon>Teratosphaeriaceae</taxon>
        <taxon>Hortaea</taxon>
    </lineage>
</organism>
<evidence type="ECO:0000313" key="9">
    <source>
        <dbReference type="EMBL" id="OTA22884.1"/>
    </source>
</evidence>
<dbReference type="AlphaFoldDB" id="A0A1Z5SPX3"/>
<accession>A0A1Z5SPX3</accession>
<feature type="transmembrane region" description="Helical" evidence="7">
    <location>
        <begin position="88"/>
        <end position="107"/>
    </location>
</feature>
<feature type="transmembrane region" description="Helical" evidence="7">
    <location>
        <begin position="45"/>
        <end position="68"/>
    </location>
</feature>
<dbReference type="Pfam" id="PF20684">
    <property type="entry name" value="Fung_rhodopsin"/>
    <property type="match status" value="1"/>
</dbReference>
<evidence type="ECO:0000256" key="7">
    <source>
        <dbReference type="SAM" id="Phobius"/>
    </source>
</evidence>
<comment type="caution">
    <text evidence="9">The sequence shown here is derived from an EMBL/GenBank/DDBJ whole genome shotgun (WGS) entry which is preliminary data.</text>
</comment>
<evidence type="ECO:0000256" key="5">
    <source>
        <dbReference type="ARBA" id="ARBA00038359"/>
    </source>
</evidence>